<comment type="caution">
    <text evidence="2">The sequence shown here is derived from an EMBL/GenBank/DDBJ whole genome shotgun (WGS) entry which is preliminary data.</text>
</comment>
<dbReference type="Proteomes" id="UP000188354">
    <property type="component" value="Unassembled WGS sequence"/>
</dbReference>
<dbReference type="PANTHER" id="PTHR35699">
    <property type="entry name" value="F2J10.10 PROTEIN"/>
    <property type="match status" value="1"/>
</dbReference>
<evidence type="ECO:0000313" key="1">
    <source>
        <dbReference type="EMBL" id="OIW22052.1"/>
    </source>
</evidence>
<dbReference type="Gramene" id="OIW22052">
    <property type="protein sequence ID" value="OIW22052"/>
    <property type="gene ID" value="TanjilG_32209"/>
</dbReference>
<reference evidence="2 3" key="1">
    <citation type="journal article" date="2017" name="Plant Biotechnol. J.">
        <title>A comprehensive draft genome sequence for lupin (Lupinus angustifolius), an emerging health food: insights into plant-microbe interactions and legume evolution.</title>
        <authorList>
            <person name="Hane J.K."/>
            <person name="Ming Y."/>
            <person name="Kamphuis L.G."/>
            <person name="Nelson M.N."/>
            <person name="Garg G."/>
            <person name="Atkins C.A."/>
            <person name="Bayer P.E."/>
            <person name="Bravo A."/>
            <person name="Bringans S."/>
            <person name="Cannon S."/>
            <person name="Edwards D."/>
            <person name="Foley R."/>
            <person name="Gao L.L."/>
            <person name="Harrison M.J."/>
            <person name="Huang W."/>
            <person name="Hurgobin B."/>
            <person name="Li S."/>
            <person name="Liu C.W."/>
            <person name="McGrath A."/>
            <person name="Morahan G."/>
            <person name="Murray J."/>
            <person name="Weller J."/>
            <person name="Jian J."/>
            <person name="Singh K.B."/>
        </authorList>
    </citation>
    <scope>NUCLEOTIDE SEQUENCE [LARGE SCALE GENOMIC DNA]</scope>
    <source>
        <strain evidence="3">cv. Tanjil</strain>
        <tissue evidence="2">Whole plant</tissue>
    </source>
</reference>
<evidence type="ECO:0000313" key="2">
    <source>
        <dbReference type="EMBL" id="OIW22053.1"/>
    </source>
</evidence>
<dbReference type="Gramene" id="OIW22053">
    <property type="protein sequence ID" value="OIW22053"/>
    <property type="gene ID" value="TanjilG_32210"/>
</dbReference>
<dbReference type="EMBL" id="MLAU01053301">
    <property type="protein sequence ID" value="OIW22053.1"/>
    <property type="molecule type" value="Genomic_DNA"/>
</dbReference>
<name>A0A394DH14_LUPAN</name>
<keyword evidence="3" id="KW-1185">Reference proteome</keyword>
<dbReference type="EMBL" id="MLAU01053301">
    <property type="protein sequence ID" value="OIW22052.1"/>
    <property type="molecule type" value="Genomic_DNA"/>
</dbReference>
<gene>
    <name evidence="1" type="ORF">TanjilG_32209</name>
    <name evidence="2" type="ORF">TanjilG_32210</name>
</gene>
<accession>A0A394DH14</accession>
<sequence>MKELRRRGMSPTLLEDYKQDNLGLDEEVYVNEENRSFPDRKSVATDVKRSLYNQREQSIALNSEGLEVGPLLTFLE</sequence>
<protein>
    <submittedName>
        <fullName evidence="2">Uncharacterized protein</fullName>
    </submittedName>
</protein>
<dbReference type="AlphaFoldDB" id="A0A394DH14"/>
<evidence type="ECO:0000313" key="3">
    <source>
        <dbReference type="Proteomes" id="UP000188354"/>
    </source>
</evidence>
<organism evidence="2 3">
    <name type="scientific">Lupinus angustifolius</name>
    <name type="common">Narrow-leaved blue lupine</name>
    <dbReference type="NCBI Taxonomy" id="3871"/>
    <lineage>
        <taxon>Eukaryota</taxon>
        <taxon>Viridiplantae</taxon>
        <taxon>Streptophyta</taxon>
        <taxon>Embryophyta</taxon>
        <taxon>Tracheophyta</taxon>
        <taxon>Spermatophyta</taxon>
        <taxon>Magnoliopsida</taxon>
        <taxon>eudicotyledons</taxon>
        <taxon>Gunneridae</taxon>
        <taxon>Pentapetalae</taxon>
        <taxon>rosids</taxon>
        <taxon>fabids</taxon>
        <taxon>Fabales</taxon>
        <taxon>Fabaceae</taxon>
        <taxon>Papilionoideae</taxon>
        <taxon>50 kb inversion clade</taxon>
        <taxon>genistoids sensu lato</taxon>
        <taxon>core genistoids</taxon>
        <taxon>Genisteae</taxon>
        <taxon>Lupinus</taxon>
    </lineage>
</organism>
<dbReference type="PANTHER" id="PTHR35699:SF1">
    <property type="entry name" value="F2J10.10 PROTEIN"/>
    <property type="match status" value="1"/>
</dbReference>
<proteinExistence type="predicted"/>